<name>A0A6P4EB12_DRORH</name>
<dbReference type="GeneID" id="108039765"/>
<dbReference type="RefSeq" id="XP_016972343.1">
    <property type="nucleotide sequence ID" value="XM_017116854.1"/>
</dbReference>
<organism evidence="2">
    <name type="scientific">Drosophila rhopaloa</name>
    <name type="common">Fruit fly</name>
    <dbReference type="NCBI Taxonomy" id="1041015"/>
    <lineage>
        <taxon>Eukaryota</taxon>
        <taxon>Metazoa</taxon>
        <taxon>Ecdysozoa</taxon>
        <taxon>Arthropoda</taxon>
        <taxon>Hexapoda</taxon>
        <taxon>Insecta</taxon>
        <taxon>Pterygota</taxon>
        <taxon>Neoptera</taxon>
        <taxon>Endopterygota</taxon>
        <taxon>Diptera</taxon>
        <taxon>Brachycera</taxon>
        <taxon>Muscomorpha</taxon>
        <taxon>Ephydroidea</taxon>
        <taxon>Drosophilidae</taxon>
        <taxon>Drosophila</taxon>
        <taxon>Sophophora</taxon>
    </lineage>
</organism>
<dbReference type="InterPro" id="IPR017850">
    <property type="entry name" value="Alkaline_phosphatase_core_sf"/>
</dbReference>
<dbReference type="RefSeq" id="XP_016972343.2">
    <property type="nucleotide sequence ID" value="XM_017116854.2"/>
</dbReference>
<keyword evidence="1" id="KW-0472">Membrane</keyword>
<dbReference type="InterPro" id="IPR004245">
    <property type="entry name" value="DUF229"/>
</dbReference>
<proteinExistence type="predicted"/>
<evidence type="ECO:0000256" key="1">
    <source>
        <dbReference type="SAM" id="Phobius"/>
    </source>
</evidence>
<feature type="transmembrane region" description="Helical" evidence="1">
    <location>
        <begin position="9"/>
        <end position="31"/>
    </location>
</feature>
<accession>A0A6P4EB12</accession>
<protein>
    <submittedName>
        <fullName evidence="2">Uncharacterized protein LOC108039765</fullName>
    </submittedName>
</protein>
<dbReference type="FunFam" id="3.40.720.10:FF:000017">
    <property type="entry name" value="Predicted protein"/>
    <property type="match status" value="1"/>
</dbReference>
<dbReference type="OrthoDB" id="6412187at2759"/>
<evidence type="ECO:0000313" key="2">
    <source>
        <dbReference type="RefSeq" id="XP_016972343.1"/>
    </source>
</evidence>
<reference evidence="2" key="1">
    <citation type="submission" date="2025-08" db="UniProtKB">
        <authorList>
            <consortium name="RefSeq"/>
        </authorList>
    </citation>
    <scope>IDENTIFICATION</scope>
</reference>
<dbReference type="GO" id="GO:0005615">
    <property type="term" value="C:extracellular space"/>
    <property type="evidence" value="ECO:0007669"/>
    <property type="project" value="TreeGrafter"/>
</dbReference>
<keyword evidence="1" id="KW-0812">Transmembrane</keyword>
<dbReference type="AlphaFoldDB" id="A0A6P4EB12"/>
<dbReference type="Pfam" id="PF02995">
    <property type="entry name" value="DUF229"/>
    <property type="match status" value="1"/>
</dbReference>
<dbReference type="PANTHER" id="PTHR10974:SF1">
    <property type="entry name" value="FI08016P-RELATED"/>
    <property type="match status" value="1"/>
</dbReference>
<dbReference type="PANTHER" id="PTHR10974">
    <property type="entry name" value="FI08016P-RELATED"/>
    <property type="match status" value="1"/>
</dbReference>
<sequence>MGERSFRKLGLGVILTALVLYALLFMDTLIYEAGGKIHNAFFVNTAGCRIIAMDVMNPTIAKYTNWEWEDKRFHLECPHQTWFRTEVANGEWYLKLTRDIDKILEENDLTHDWQIECFWFRSKITRRWRAQLSHKTRFYLEFPYALKIPKGLRQMRVRCLSTLTNSSLNEDAFFFIQPPPEKLLKKAPMTLKYWDEKNYTSDETPPISVMILGLDSVSHLNLIRQMPKTVRYMRHNMSHVEYWGFNKIGHNTYPNLIALLTGLSATESMKYWVKQNCMDGLPLIWKDFKKAGYNTSFAEDMALYSMFYYGKPGFKRPTTDHNFHNFMATMYILRQSSSVADTHCVGERTFIDLLLEMNDRLLPHKQRYPFFSFYWWANGFHEFFNSPRLADGRFERLLRSLDDAGITNNTIIFFMSDHGLRWGRFRRSFQGMIEDSQPFLSVLYPAWLRKKYPMAIRNLAGNAHSLVTTYDLHKTLKHILDLDSLKDEGITQKSEELWKLKGAQTPRAVSLFLPIPPWRTCNSSNIPSEFCLCHKQVSVPENNRVVKKSASIIIEYVNKLLEEYPVCIPLELDSIESAYFAAPERDNDFYIEKGHKNAYPEQGPYWDKQRYDDKDIVVRLKTKPGKAYFEGMTRRHGSKLSLVGEVVRVVDDGNKNNDCIENPLLEPFCHCAL</sequence>
<keyword evidence="1" id="KW-1133">Transmembrane helix</keyword>
<gene>
    <name evidence="2" type="primary">LOC108039765</name>
</gene>
<dbReference type="CDD" id="cd16021">
    <property type="entry name" value="ALP_like"/>
    <property type="match status" value="1"/>
</dbReference>
<dbReference type="Gene3D" id="3.40.720.10">
    <property type="entry name" value="Alkaline Phosphatase, subunit A"/>
    <property type="match status" value="1"/>
</dbReference>
<dbReference type="SUPFAM" id="SSF53649">
    <property type="entry name" value="Alkaline phosphatase-like"/>
    <property type="match status" value="1"/>
</dbReference>